<reference evidence="2" key="1">
    <citation type="submission" date="2012-03" db="EMBL/GenBank/DDBJ databases">
        <title>Functional metagenomics reveals considerable lignocellulase gene clusters in the gut microbiome of a wood-feeding higher termite.</title>
        <authorList>
            <person name="Liu N."/>
        </authorList>
    </citation>
    <scope>NUCLEOTIDE SEQUENCE</scope>
</reference>
<feature type="domain" description="Flagellar Assembly Protein A N-terminal region" evidence="1">
    <location>
        <begin position="23"/>
        <end position="192"/>
    </location>
</feature>
<dbReference type="InterPro" id="IPR046865">
    <property type="entry name" value="FapA_b_solenoid"/>
</dbReference>
<dbReference type="InterPro" id="IPR005646">
    <property type="entry name" value="FapA"/>
</dbReference>
<dbReference type="PANTHER" id="PTHR38032:SF1">
    <property type="entry name" value="RNA-BINDING PROTEIN KHPB N-TERMINAL DOMAIN-CONTAINING PROTEIN"/>
    <property type="match status" value="1"/>
</dbReference>
<name>A0A806JZM7_9BACT</name>
<evidence type="ECO:0000313" key="2">
    <source>
        <dbReference type="EMBL" id="AGS52722.1"/>
    </source>
</evidence>
<sequence>MSGEIKNDEKTGASKKEVKVHRFKIAVSKDQMELKMYPLIEVTDGALTTFEDVIDACKRENIKVELDERAIERQLLDANPVEITIAKGIRPRDGENGYIEFLVDMSAKPQFIAAAETSSVDYKNSMQVTLVNSGDILANIIPPTNGEPGRDVRGNEIQAMPGAKARYFLAEGVEEKDNKIVVTAAGTPSVQDDCIMIRRNYVLQNDVDLSTGNINFPGTVIIHGNVTDGFEVVSEENVVINGLISGAKVIAKGYVKCAGGIQGKGKAEVTAGSFVAATFVSAAKIIAEGDVVITKDILHSNISCLGELRLGGSIIGGVATAFKGVECFNLGSETGVKTIVNIRTHYRQEKAKELANSVMEEVNAIFERYRIWNKAESINEEESKMLLKDIAALQGLISKRQMFDSRAAKFDQMIFENKTARVKLLGILEADVTIASPISRYNSISHMKGPLMISENNSSGKMAISKGA</sequence>
<dbReference type="InterPro" id="IPR046866">
    <property type="entry name" value="FapA_N"/>
</dbReference>
<protein>
    <recommendedName>
        <fullName evidence="1">Flagellar Assembly Protein A N-terminal region domain-containing protein</fullName>
    </recommendedName>
</protein>
<evidence type="ECO:0000259" key="1">
    <source>
        <dbReference type="Pfam" id="PF20250"/>
    </source>
</evidence>
<dbReference type="EMBL" id="JQ844206">
    <property type="protein sequence ID" value="AGS52722.1"/>
    <property type="molecule type" value="Genomic_DNA"/>
</dbReference>
<dbReference type="PANTHER" id="PTHR38032">
    <property type="entry name" value="POLYMERASE-RELATED"/>
    <property type="match status" value="1"/>
</dbReference>
<dbReference type="Pfam" id="PF20250">
    <property type="entry name" value="FapA_N"/>
    <property type="match status" value="1"/>
</dbReference>
<proteinExistence type="predicted"/>
<dbReference type="AlphaFoldDB" id="A0A806JZM7"/>
<organism evidence="2">
    <name type="scientific">uncultured bacterium contig00069</name>
    <dbReference type="NCBI Taxonomy" id="1181550"/>
    <lineage>
        <taxon>Bacteria</taxon>
        <taxon>environmental samples</taxon>
    </lineage>
</organism>
<accession>A0A806JZM7</accession>
<dbReference type="Pfam" id="PF03961">
    <property type="entry name" value="FapA"/>
    <property type="match status" value="1"/>
</dbReference>